<dbReference type="CDD" id="cd00051">
    <property type="entry name" value="EFh"/>
    <property type="match status" value="2"/>
</dbReference>
<dbReference type="KEGG" id="qsa:O6P43_009593"/>
<evidence type="ECO:0000256" key="2">
    <source>
        <dbReference type="ARBA" id="ARBA00022723"/>
    </source>
</evidence>
<dbReference type="Gene3D" id="1.10.238.10">
    <property type="entry name" value="EF-hand"/>
    <property type="match status" value="2"/>
</dbReference>
<dbReference type="Proteomes" id="UP001163823">
    <property type="component" value="Chromosome 4"/>
</dbReference>
<evidence type="ECO:0000259" key="6">
    <source>
        <dbReference type="PROSITE" id="PS50222"/>
    </source>
</evidence>
<feature type="region of interest" description="Disordered" evidence="5">
    <location>
        <begin position="20"/>
        <end position="45"/>
    </location>
</feature>
<organism evidence="7 8">
    <name type="scientific">Quillaja saponaria</name>
    <name type="common">Soap bark tree</name>
    <dbReference type="NCBI Taxonomy" id="32244"/>
    <lineage>
        <taxon>Eukaryota</taxon>
        <taxon>Viridiplantae</taxon>
        <taxon>Streptophyta</taxon>
        <taxon>Embryophyta</taxon>
        <taxon>Tracheophyta</taxon>
        <taxon>Spermatophyta</taxon>
        <taxon>Magnoliopsida</taxon>
        <taxon>eudicotyledons</taxon>
        <taxon>Gunneridae</taxon>
        <taxon>Pentapetalae</taxon>
        <taxon>rosids</taxon>
        <taxon>fabids</taxon>
        <taxon>Fabales</taxon>
        <taxon>Quillajaceae</taxon>
        <taxon>Quillaja</taxon>
    </lineage>
</organism>
<dbReference type="EMBL" id="JARAOO010000004">
    <property type="protein sequence ID" value="KAJ7971582.1"/>
    <property type="molecule type" value="Genomic_DNA"/>
</dbReference>
<evidence type="ECO:0000256" key="5">
    <source>
        <dbReference type="SAM" id="MobiDB-lite"/>
    </source>
</evidence>
<dbReference type="InterPro" id="IPR011992">
    <property type="entry name" value="EF-hand-dom_pair"/>
</dbReference>
<dbReference type="GO" id="GO:0005509">
    <property type="term" value="F:calcium ion binding"/>
    <property type="evidence" value="ECO:0007669"/>
    <property type="project" value="InterPro"/>
</dbReference>
<dbReference type="PANTHER" id="PTHR10891">
    <property type="entry name" value="EF-HAND CALCIUM-BINDING DOMAIN CONTAINING PROTEIN"/>
    <property type="match status" value="1"/>
</dbReference>
<name>A0AAD7PYN5_QUISA</name>
<dbReference type="FunFam" id="1.10.238.10:FF:000089">
    <property type="entry name" value="calmodulin-like protein 3"/>
    <property type="match status" value="1"/>
</dbReference>
<protein>
    <submittedName>
        <fullName evidence="7">Calcium-binding EF-hand family protein</fullName>
    </submittedName>
</protein>
<evidence type="ECO:0000256" key="3">
    <source>
        <dbReference type="ARBA" id="ARBA00022737"/>
    </source>
</evidence>
<evidence type="ECO:0000256" key="1">
    <source>
        <dbReference type="ARBA" id="ARBA00003291"/>
    </source>
</evidence>
<evidence type="ECO:0000313" key="7">
    <source>
        <dbReference type="EMBL" id="KAJ7971582.1"/>
    </source>
</evidence>
<dbReference type="AlphaFoldDB" id="A0AAD7PYN5"/>
<dbReference type="SMART" id="SM00054">
    <property type="entry name" value="EFh"/>
    <property type="match status" value="4"/>
</dbReference>
<keyword evidence="4" id="KW-0106">Calcium</keyword>
<feature type="domain" description="EF-hand" evidence="6">
    <location>
        <begin position="55"/>
        <end position="90"/>
    </location>
</feature>
<keyword evidence="2" id="KW-0479">Metal-binding</keyword>
<keyword evidence="8" id="KW-1185">Reference proteome</keyword>
<reference evidence="7" key="1">
    <citation type="journal article" date="2023" name="Science">
        <title>Elucidation of the pathway for biosynthesis of saponin adjuvants from the soapbark tree.</title>
        <authorList>
            <person name="Reed J."/>
            <person name="Orme A."/>
            <person name="El-Demerdash A."/>
            <person name="Owen C."/>
            <person name="Martin L.B.B."/>
            <person name="Misra R.C."/>
            <person name="Kikuchi S."/>
            <person name="Rejzek M."/>
            <person name="Martin A.C."/>
            <person name="Harkess A."/>
            <person name="Leebens-Mack J."/>
            <person name="Louveau T."/>
            <person name="Stephenson M.J."/>
            <person name="Osbourn A."/>
        </authorList>
    </citation>
    <scope>NUCLEOTIDE SEQUENCE</scope>
    <source>
        <strain evidence="7">S10</strain>
    </source>
</reference>
<comment type="caution">
    <text evidence="7">The sequence shown here is derived from an EMBL/GenBank/DDBJ whole genome shotgun (WGS) entry which is preliminary data.</text>
</comment>
<feature type="domain" description="EF-hand" evidence="6">
    <location>
        <begin position="162"/>
        <end position="197"/>
    </location>
</feature>
<dbReference type="SUPFAM" id="SSF47473">
    <property type="entry name" value="EF-hand"/>
    <property type="match status" value="1"/>
</dbReference>
<comment type="function">
    <text evidence="1">Potential calcium sensor.</text>
</comment>
<feature type="domain" description="EF-hand" evidence="6">
    <location>
        <begin position="91"/>
        <end position="125"/>
    </location>
</feature>
<keyword evidence="3" id="KW-0677">Repeat</keyword>
<dbReference type="PROSITE" id="PS00018">
    <property type="entry name" value="EF_HAND_1"/>
    <property type="match status" value="3"/>
</dbReference>
<dbReference type="InterPro" id="IPR002048">
    <property type="entry name" value="EF_hand_dom"/>
</dbReference>
<dbReference type="GO" id="GO:0005737">
    <property type="term" value="C:cytoplasm"/>
    <property type="evidence" value="ECO:0007669"/>
    <property type="project" value="UniProtKB-ARBA"/>
</dbReference>
<dbReference type="PROSITE" id="PS50222">
    <property type="entry name" value="EF_HAND_2"/>
    <property type="match status" value="4"/>
</dbReference>
<accession>A0AAD7PYN5</accession>
<dbReference type="InterPro" id="IPR018247">
    <property type="entry name" value="EF_Hand_1_Ca_BS"/>
</dbReference>
<gene>
    <name evidence="7" type="ORF">O6P43_009593</name>
</gene>
<sequence length="199" mass="22401">MSNLSFLKFQYGLSFSRGSSLNKTQSQSRHNSQTQKISTSKTGQKSVLKTNSFHSNAEEMKWVFYKYDTNKDGKISLEEYKSALRALDKGIPEAEAANLFKIMDTDGDGFIDFKEFIEMFDAGEKVKQADIQSAFQVFDLDGNGKISAKELFQVLKKLGEGCSLSSCKNMVKAVDTNGDGLIDINEFMKMMANRQEKQF</sequence>
<proteinExistence type="predicted"/>
<dbReference type="InterPro" id="IPR039647">
    <property type="entry name" value="EF_hand_pair_protein_CML-like"/>
</dbReference>
<dbReference type="PRINTS" id="PR00450">
    <property type="entry name" value="RECOVERIN"/>
</dbReference>
<feature type="domain" description="EF-hand" evidence="6">
    <location>
        <begin position="126"/>
        <end position="161"/>
    </location>
</feature>
<evidence type="ECO:0000256" key="4">
    <source>
        <dbReference type="ARBA" id="ARBA00022837"/>
    </source>
</evidence>
<dbReference type="Pfam" id="PF13499">
    <property type="entry name" value="EF-hand_7"/>
    <property type="match status" value="2"/>
</dbReference>
<evidence type="ECO:0000313" key="8">
    <source>
        <dbReference type="Proteomes" id="UP001163823"/>
    </source>
</evidence>